<organism evidence="2 3">
    <name type="scientific">Arctia plantaginis</name>
    <name type="common">Wood tiger moth</name>
    <name type="synonym">Phalaena plantaginis</name>
    <dbReference type="NCBI Taxonomy" id="874455"/>
    <lineage>
        <taxon>Eukaryota</taxon>
        <taxon>Metazoa</taxon>
        <taxon>Ecdysozoa</taxon>
        <taxon>Arthropoda</taxon>
        <taxon>Hexapoda</taxon>
        <taxon>Insecta</taxon>
        <taxon>Pterygota</taxon>
        <taxon>Neoptera</taxon>
        <taxon>Endopterygota</taxon>
        <taxon>Lepidoptera</taxon>
        <taxon>Glossata</taxon>
        <taxon>Ditrysia</taxon>
        <taxon>Noctuoidea</taxon>
        <taxon>Erebidae</taxon>
        <taxon>Arctiinae</taxon>
        <taxon>Arctia</taxon>
    </lineage>
</organism>
<name>A0A8S0ZVD2_ARCPL</name>
<feature type="domain" description="MRN complex-interacting protein N-terminal" evidence="1">
    <location>
        <begin position="7"/>
        <end position="107"/>
    </location>
</feature>
<evidence type="ECO:0000313" key="3">
    <source>
        <dbReference type="Proteomes" id="UP000494256"/>
    </source>
</evidence>
<accession>A0A8S0ZVD2</accession>
<evidence type="ECO:0000313" key="2">
    <source>
        <dbReference type="EMBL" id="CAB3237498.1"/>
    </source>
</evidence>
<dbReference type="Proteomes" id="UP000494256">
    <property type="component" value="Unassembled WGS sequence"/>
</dbReference>
<dbReference type="AlphaFoldDB" id="A0A8S0ZVD2"/>
<sequence length="260" mass="29849">MPQLFQVLRCYKCLTFQVHQTKKSNKWECKLCSEKQSVKRHYGIGTAKDCRLHVQKLNSMRGEIDELKCGQMQRNSQSDEEGDDKELLESIEVVSQPQPVSSKWSDYLEIPETVDEEKNESIYLGEAEVVLEIPEKRRKKLSKYCKSSKNTVSATATESHSTHPEDKVLVPFSNDCTLKTMNQSNVCEVKELYFDSLSYQASNSHCNENIQPVISKQSKWAEFIEDEDSDLKPSTIVNLSQHNHMFSLCDDSELDNVLNI</sequence>
<evidence type="ECO:0000259" key="1">
    <source>
        <dbReference type="Pfam" id="PF15749"/>
    </source>
</evidence>
<dbReference type="GO" id="GO:0003682">
    <property type="term" value="F:chromatin binding"/>
    <property type="evidence" value="ECO:0007669"/>
    <property type="project" value="TreeGrafter"/>
</dbReference>
<dbReference type="OrthoDB" id="7319073at2759"/>
<proteinExistence type="predicted"/>
<dbReference type="InterPro" id="IPR032739">
    <property type="entry name" value="MRNIP"/>
</dbReference>
<dbReference type="GO" id="GO:0007095">
    <property type="term" value="P:mitotic G2 DNA damage checkpoint signaling"/>
    <property type="evidence" value="ECO:0007669"/>
    <property type="project" value="TreeGrafter"/>
</dbReference>
<dbReference type="GO" id="GO:0005634">
    <property type="term" value="C:nucleus"/>
    <property type="evidence" value="ECO:0007669"/>
    <property type="project" value="TreeGrafter"/>
</dbReference>
<reference evidence="2 3" key="1">
    <citation type="submission" date="2020-04" db="EMBL/GenBank/DDBJ databases">
        <authorList>
            <person name="Wallbank WR R."/>
            <person name="Pardo Diaz C."/>
            <person name="Kozak K."/>
            <person name="Martin S."/>
            <person name="Jiggins C."/>
            <person name="Moest M."/>
            <person name="Warren A I."/>
            <person name="Byers J.R.P. K."/>
            <person name="Montejo-Kovacevich G."/>
            <person name="Yen C E."/>
        </authorList>
    </citation>
    <scope>NUCLEOTIDE SEQUENCE [LARGE SCALE GENOMIC DNA]</scope>
</reference>
<gene>
    <name evidence="2" type="ORF">APLA_LOCUS7904</name>
</gene>
<dbReference type="Pfam" id="PF15749">
    <property type="entry name" value="MRNIP"/>
    <property type="match status" value="1"/>
</dbReference>
<protein>
    <recommendedName>
        <fullName evidence="1">MRN complex-interacting protein N-terminal domain-containing protein</fullName>
    </recommendedName>
</protein>
<dbReference type="EMBL" id="CADEBD010000303">
    <property type="protein sequence ID" value="CAB3237498.1"/>
    <property type="molecule type" value="Genomic_DNA"/>
</dbReference>
<dbReference type="PANTHER" id="PTHR15863">
    <property type="entry name" value="MRN COMPLEX-INTERACTING PROTEIN"/>
    <property type="match status" value="1"/>
</dbReference>
<comment type="caution">
    <text evidence="2">The sequence shown here is derived from an EMBL/GenBank/DDBJ whole genome shotgun (WGS) entry which is preliminary data.</text>
</comment>
<dbReference type="PANTHER" id="PTHR15863:SF2">
    <property type="entry name" value="MRN COMPLEX-INTERACTING PROTEIN"/>
    <property type="match status" value="1"/>
</dbReference>
<dbReference type="InterPro" id="IPR049472">
    <property type="entry name" value="MRNIP_N"/>
</dbReference>